<keyword evidence="2" id="KW-1185">Reference proteome</keyword>
<sequence length="117" mass="13140">MGGGGGWVPVRVQSAIFTVNTEVPLSSCGRMRFSPTTVLEKSHIEASSIVLPRKVWVGLAEFTCFISFIKTSYDLIFDKTSNTKYLSPRISAQKMKKLELTERLIITGKQSRNYSYL</sequence>
<reference evidence="1" key="1">
    <citation type="submission" date="2020-07" db="EMBL/GenBank/DDBJ databases">
        <title>Multicomponent nature underlies the extraordinary mechanical properties of spider dragline silk.</title>
        <authorList>
            <person name="Kono N."/>
            <person name="Nakamura H."/>
            <person name="Mori M."/>
            <person name="Yoshida Y."/>
            <person name="Ohtoshi R."/>
            <person name="Malay A.D."/>
            <person name="Moran D.A.P."/>
            <person name="Tomita M."/>
            <person name="Numata K."/>
            <person name="Arakawa K."/>
        </authorList>
    </citation>
    <scope>NUCLEOTIDE SEQUENCE</scope>
</reference>
<proteinExistence type="predicted"/>
<dbReference type="Proteomes" id="UP000887116">
    <property type="component" value="Unassembled WGS sequence"/>
</dbReference>
<gene>
    <name evidence="1" type="ORF">TNCT_651951</name>
</gene>
<comment type="caution">
    <text evidence="1">The sequence shown here is derived from an EMBL/GenBank/DDBJ whole genome shotgun (WGS) entry which is preliminary data.</text>
</comment>
<protein>
    <submittedName>
        <fullName evidence="1">Uncharacterized protein</fullName>
    </submittedName>
</protein>
<evidence type="ECO:0000313" key="1">
    <source>
        <dbReference type="EMBL" id="GFQ81917.1"/>
    </source>
</evidence>
<evidence type="ECO:0000313" key="2">
    <source>
        <dbReference type="Proteomes" id="UP000887116"/>
    </source>
</evidence>
<name>A0A8X6HV36_TRICU</name>
<accession>A0A8X6HV36</accession>
<dbReference type="EMBL" id="BMAO01002599">
    <property type="protein sequence ID" value="GFQ81917.1"/>
    <property type="molecule type" value="Genomic_DNA"/>
</dbReference>
<organism evidence="1 2">
    <name type="scientific">Trichonephila clavata</name>
    <name type="common">Joro spider</name>
    <name type="synonym">Nephila clavata</name>
    <dbReference type="NCBI Taxonomy" id="2740835"/>
    <lineage>
        <taxon>Eukaryota</taxon>
        <taxon>Metazoa</taxon>
        <taxon>Ecdysozoa</taxon>
        <taxon>Arthropoda</taxon>
        <taxon>Chelicerata</taxon>
        <taxon>Arachnida</taxon>
        <taxon>Araneae</taxon>
        <taxon>Araneomorphae</taxon>
        <taxon>Entelegynae</taxon>
        <taxon>Araneoidea</taxon>
        <taxon>Nephilidae</taxon>
        <taxon>Trichonephila</taxon>
    </lineage>
</organism>
<dbReference type="AlphaFoldDB" id="A0A8X6HV36"/>